<dbReference type="PANTHER" id="PTHR45708:SF49">
    <property type="entry name" value="ENDOCHITINASE"/>
    <property type="match status" value="1"/>
</dbReference>
<evidence type="ECO:0000256" key="3">
    <source>
        <dbReference type="SAM" id="SignalP"/>
    </source>
</evidence>
<dbReference type="InterPro" id="IPR001223">
    <property type="entry name" value="Glyco_hydro18_cat"/>
</dbReference>
<feature type="signal peptide" evidence="3">
    <location>
        <begin position="1"/>
        <end position="20"/>
    </location>
</feature>
<dbReference type="InterPro" id="IPR017853">
    <property type="entry name" value="GH"/>
</dbReference>
<dbReference type="Gene3D" id="3.20.20.80">
    <property type="entry name" value="Glycosidases"/>
    <property type="match status" value="1"/>
</dbReference>
<gene>
    <name evidence="5" type="ORF">BCV72DRAFT_77332</name>
</gene>
<dbReference type="OrthoDB" id="6020543at2759"/>
<name>A0A1X0RI78_RHIZD</name>
<dbReference type="GO" id="GO:0004568">
    <property type="term" value="F:chitinase activity"/>
    <property type="evidence" value="ECO:0007669"/>
    <property type="project" value="TreeGrafter"/>
</dbReference>
<keyword evidence="3" id="KW-0732">Signal</keyword>
<evidence type="ECO:0000313" key="5">
    <source>
        <dbReference type="EMBL" id="ORE11704.1"/>
    </source>
</evidence>
<dbReference type="InterPro" id="IPR050542">
    <property type="entry name" value="Glycosyl_Hydrlase18_Chitinase"/>
</dbReference>
<dbReference type="Pfam" id="PF00704">
    <property type="entry name" value="Glyco_hydro_18"/>
    <property type="match status" value="1"/>
</dbReference>
<evidence type="ECO:0000259" key="4">
    <source>
        <dbReference type="PROSITE" id="PS51910"/>
    </source>
</evidence>
<organism evidence="5">
    <name type="scientific">Rhizopus microsporus var. microsporus</name>
    <dbReference type="NCBI Taxonomy" id="86635"/>
    <lineage>
        <taxon>Eukaryota</taxon>
        <taxon>Fungi</taxon>
        <taxon>Fungi incertae sedis</taxon>
        <taxon>Mucoromycota</taxon>
        <taxon>Mucoromycotina</taxon>
        <taxon>Mucoromycetes</taxon>
        <taxon>Mucorales</taxon>
        <taxon>Mucorineae</taxon>
        <taxon>Rhizopodaceae</taxon>
        <taxon>Rhizopus</taxon>
    </lineage>
</organism>
<dbReference type="PROSITE" id="PS51910">
    <property type="entry name" value="GH18_2"/>
    <property type="match status" value="1"/>
</dbReference>
<evidence type="ECO:0000256" key="1">
    <source>
        <dbReference type="ARBA" id="ARBA00022801"/>
    </source>
</evidence>
<feature type="chain" id="PRO_5012258988" evidence="3">
    <location>
        <begin position="21"/>
        <end position="463"/>
    </location>
</feature>
<sequence length="463" mass="52318">MYFALLLLPFVIFVIKLASATPSHSEFSPIKSRNVLDRSDNVVLYWGQGDFGERRLSYYCDQEGVSIVILSFITDYIGGPRKSPIINLADNCNDVENCVETAQDIKYCQSKGVKVLISVGGAAGSYHKQSWDPDLFAWWLWNKFLGGDDRTVPRPFGDAVLDGIDYDPEETTGKGYDRHIHTLRQLIQTQYPPHQYLITAAPQCSDLDYYPKNAQYNILHPSPQYDAYPDMVFVQFYNNDCSAAAHKPRGLSDFNFDAWNKWAQEATKGRTKVLLGVLGRDNRMDKGYVSYDKLTMILDDIKSRSQFGGVMIWDAGYAYANKVPYFNNLAYGQATAKYLRQLATNSKPGAKLIETIDMALQENQMPIMIPVRHDARLPCKGQPMMLLKTVSTRILAQSFGASPEILAERFETLGVSGDEPLYPGSRICLTVSDGDMISLGYIYSFEQPTDNKNTLSNYQYYFQ</sequence>
<keyword evidence="2" id="KW-0326">Glycosidase</keyword>
<dbReference type="Proteomes" id="UP000242414">
    <property type="component" value="Unassembled WGS sequence"/>
</dbReference>
<dbReference type="AlphaFoldDB" id="A0A1X0RI78"/>
<keyword evidence="1 5" id="KW-0378">Hydrolase</keyword>
<dbReference type="GO" id="GO:0005576">
    <property type="term" value="C:extracellular region"/>
    <property type="evidence" value="ECO:0007669"/>
    <property type="project" value="TreeGrafter"/>
</dbReference>
<feature type="domain" description="GH18" evidence="4">
    <location>
        <begin position="40"/>
        <end position="336"/>
    </location>
</feature>
<dbReference type="VEuPathDB" id="FungiDB:BCV72DRAFT_77332"/>
<accession>A0A1X0RI78</accession>
<dbReference type="GO" id="GO:0005975">
    <property type="term" value="P:carbohydrate metabolic process"/>
    <property type="evidence" value="ECO:0007669"/>
    <property type="project" value="InterPro"/>
</dbReference>
<dbReference type="SUPFAM" id="SSF51445">
    <property type="entry name" value="(Trans)glycosidases"/>
    <property type="match status" value="1"/>
</dbReference>
<dbReference type="PANTHER" id="PTHR45708">
    <property type="entry name" value="ENDOCHITINASE"/>
    <property type="match status" value="1"/>
</dbReference>
<dbReference type="EMBL" id="KV921855">
    <property type="protein sequence ID" value="ORE11704.1"/>
    <property type="molecule type" value="Genomic_DNA"/>
</dbReference>
<reference evidence="5" key="1">
    <citation type="journal article" date="2016" name="Proc. Natl. Acad. Sci. U.S.A.">
        <title>Lipid metabolic changes in an early divergent fungus govern the establishment of a mutualistic symbiosis with endobacteria.</title>
        <authorList>
            <person name="Lastovetsky O.A."/>
            <person name="Gaspar M.L."/>
            <person name="Mondo S.J."/>
            <person name="LaButti K.M."/>
            <person name="Sandor L."/>
            <person name="Grigoriev I.V."/>
            <person name="Henry S.A."/>
            <person name="Pawlowska T.E."/>
        </authorList>
    </citation>
    <scope>NUCLEOTIDE SEQUENCE [LARGE SCALE GENOMIC DNA]</scope>
    <source>
        <strain evidence="5">ATCC 52814</strain>
    </source>
</reference>
<protein>
    <submittedName>
        <fullName evidence="5">Glycoside hydrolase</fullName>
    </submittedName>
</protein>
<proteinExistence type="predicted"/>
<evidence type="ECO:0000256" key="2">
    <source>
        <dbReference type="ARBA" id="ARBA00023295"/>
    </source>
</evidence>